<keyword evidence="2" id="KW-1185">Reference proteome</keyword>
<comment type="caution">
    <text evidence="1">The sequence shown here is derived from an EMBL/GenBank/DDBJ whole genome shotgun (WGS) entry which is preliminary data.</text>
</comment>
<dbReference type="Gene3D" id="3.40.50.11190">
    <property type="match status" value="1"/>
</dbReference>
<name>A0A7W5A677_9ACTN</name>
<sequence>MSVGSVEAEGLCVALVCDAGPDVGIGHVMRCLALGEELVARGVRVVMVAELDRVPWAAEQVRQRRIEIAEPGDLLDTLLRLEPSSVVVDSYLLPVPFYADLRDRWPLLALTDGDPRGRVADLYLDQNLGAETSAWVLPEGSRHLGGLDYAQQRRDIVRQRPAAPKPAVAEHSPPRVLAFFGGTDAFGVSPRVVRLVARTGVPVELTAIAATPSLAEEIAAIAPAPGQLIHVIGPTDALAELVADADVVLSAAGTSAWELFCLGAAVGFVCVADNQQDAYVRMDEESLAVGIATLGELDSDPEGAVVRLRGLLSDVRLRERLRAACWATVDGRGATRVAGALMALDRERDPRPRTAWR</sequence>
<dbReference type="SUPFAM" id="SSF53756">
    <property type="entry name" value="UDP-Glycosyltransferase/glycogen phosphorylase"/>
    <property type="match status" value="2"/>
</dbReference>
<organism evidence="1 2">
    <name type="scientific">Nocardioides albus</name>
    <dbReference type="NCBI Taxonomy" id="1841"/>
    <lineage>
        <taxon>Bacteria</taxon>
        <taxon>Bacillati</taxon>
        <taxon>Actinomycetota</taxon>
        <taxon>Actinomycetes</taxon>
        <taxon>Propionibacteriales</taxon>
        <taxon>Nocardioidaceae</taxon>
        <taxon>Nocardioides</taxon>
    </lineage>
</organism>
<gene>
    <name evidence="1" type="ORF">FHS12_003406</name>
</gene>
<evidence type="ECO:0000313" key="2">
    <source>
        <dbReference type="Proteomes" id="UP000577707"/>
    </source>
</evidence>
<dbReference type="Gene3D" id="3.40.50.2000">
    <property type="entry name" value="Glycogen Phosphorylase B"/>
    <property type="match status" value="1"/>
</dbReference>
<proteinExistence type="predicted"/>
<dbReference type="EMBL" id="JACHXG010000007">
    <property type="protein sequence ID" value="MBB3090448.1"/>
    <property type="molecule type" value="Genomic_DNA"/>
</dbReference>
<dbReference type="RefSeq" id="WP_183547247.1">
    <property type="nucleotide sequence ID" value="NZ_BMQT01000005.1"/>
</dbReference>
<keyword evidence="1" id="KW-0808">Transferase</keyword>
<accession>A0A7W5A677</accession>
<evidence type="ECO:0000313" key="1">
    <source>
        <dbReference type="EMBL" id="MBB3090448.1"/>
    </source>
</evidence>
<dbReference type="Proteomes" id="UP000577707">
    <property type="component" value="Unassembled WGS sequence"/>
</dbReference>
<reference evidence="1 2" key="1">
    <citation type="submission" date="2020-08" db="EMBL/GenBank/DDBJ databases">
        <title>Genomic Encyclopedia of Type Strains, Phase III (KMG-III): the genomes of soil and plant-associated and newly described type strains.</title>
        <authorList>
            <person name="Whitman W."/>
        </authorList>
    </citation>
    <scope>NUCLEOTIDE SEQUENCE [LARGE SCALE GENOMIC DNA]</scope>
    <source>
        <strain evidence="1 2">CECT 3302</strain>
    </source>
</reference>
<dbReference type="GO" id="GO:0016740">
    <property type="term" value="F:transferase activity"/>
    <property type="evidence" value="ECO:0007669"/>
    <property type="project" value="UniProtKB-KW"/>
</dbReference>
<dbReference type="AlphaFoldDB" id="A0A7W5A677"/>
<protein>
    <submittedName>
        <fullName evidence="1">Spore coat polysaccharide biosynthesis predicted glycosyltransferase SpsG</fullName>
    </submittedName>
</protein>